<protein>
    <submittedName>
        <fullName evidence="2">Uncharacterized protein</fullName>
    </submittedName>
</protein>
<evidence type="ECO:0000313" key="2">
    <source>
        <dbReference type="EMBL" id="QDF43959.1"/>
    </source>
</evidence>
<keyword evidence="1" id="KW-0812">Transmembrane</keyword>
<keyword evidence="1" id="KW-1133">Transmembrane helix</keyword>
<dbReference type="AlphaFoldDB" id="A0A4Y6GLN8"/>
<name>A0A4Y6GLN8_9ROSI</name>
<keyword evidence="1" id="KW-0472">Membrane</keyword>
<feature type="transmembrane region" description="Helical" evidence="1">
    <location>
        <begin position="6"/>
        <end position="27"/>
    </location>
</feature>
<reference evidence="2" key="1">
    <citation type="submission" date="2019-04" db="EMBL/GenBank/DDBJ databases">
        <authorList>
            <person name="Islam M.R."/>
            <person name="Banu S."/>
        </authorList>
    </citation>
    <scope>NUCLEOTIDE SEQUENCE</scope>
    <source>
        <strain evidence="2">TDF-24</strain>
    </source>
</reference>
<organism evidence="2">
    <name type="scientific">Aquilaria malaccensis</name>
    <dbReference type="NCBI Taxonomy" id="223753"/>
    <lineage>
        <taxon>Eukaryota</taxon>
        <taxon>Viridiplantae</taxon>
        <taxon>Streptophyta</taxon>
        <taxon>Embryophyta</taxon>
        <taxon>Tracheophyta</taxon>
        <taxon>Spermatophyta</taxon>
        <taxon>Magnoliopsida</taxon>
        <taxon>eudicotyledons</taxon>
        <taxon>Gunneridae</taxon>
        <taxon>Pentapetalae</taxon>
        <taxon>rosids</taxon>
        <taxon>malvids</taxon>
        <taxon>Malvales</taxon>
        <taxon>Thymelaeaceae</taxon>
        <taxon>Aquilaria</taxon>
    </lineage>
</organism>
<proteinExistence type="evidence at transcript level"/>
<evidence type="ECO:0000256" key="1">
    <source>
        <dbReference type="SAM" id="Phobius"/>
    </source>
</evidence>
<accession>A0A4Y6GLN8</accession>
<sequence>MQKVKVNVKIGQIFFSSFLIFALNSNISSKMRLKDKYIIISQTQSNWFEIHGHLGEGQRFKSCLC</sequence>
<dbReference type="EMBL" id="MK751325">
    <property type="protein sequence ID" value="QDF43959.1"/>
    <property type="molecule type" value="mRNA"/>
</dbReference>